<reference evidence="1 2" key="1">
    <citation type="submission" date="2023-07" db="EMBL/GenBank/DDBJ databases">
        <title>Genomic Encyclopedia of Type Strains, Phase IV (KMG-IV): sequencing the most valuable type-strain genomes for metagenomic binning, comparative biology and taxonomic classification.</title>
        <authorList>
            <person name="Goeker M."/>
        </authorList>
    </citation>
    <scope>NUCLEOTIDE SEQUENCE [LARGE SCALE GENOMIC DNA]</scope>
    <source>
        <strain evidence="1 2">DSM 17273</strain>
    </source>
</reference>
<name>A0AA90Z5W7_9EURY</name>
<organism evidence="1 2">
    <name type="scientific">Methanococcoides alaskense</name>
    <dbReference type="NCBI Taxonomy" id="325778"/>
    <lineage>
        <taxon>Archaea</taxon>
        <taxon>Methanobacteriati</taxon>
        <taxon>Methanobacteriota</taxon>
        <taxon>Stenosarchaea group</taxon>
        <taxon>Methanomicrobia</taxon>
        <taxon>Methanosarcinales</taxon>
        <taxon>Methanosarcinaceae</taxon>
        <taxon>Methanococcoides</taxon>
    </lineage>
</organism>
<protein>
    <submittedName>
        <fullName evidence="1">Uncharacterized protein</fullName>
    </submittedName>
</protein>
<evidence type="ECO:0000313" key="2">
    <source>
        <dbReference type="Proteomes" id="UP001185015"/>
    </source>
</evidence>
<comment type="caution">
    <text evidence="1">The sequence shown here is derived from an EMBL/GenBank/DDBJ whole genome shotgun (WGS) entry which is preliminary data.</text>
</comment>
<dbReference type="AlphaFoldDB" id="A0AA90Z5W7"/>
<evidence type="ECO:0000313" key="1">
    <source>
        <dbReference type="EMBL" id="MDR6221690.1"/>
    </source>
</evidence>
<dbReference type="Proteomes" id="UP001185015">
    <property type="component" value="Unassembled WGS sequence"/>
</dbReference>
<dbReference type="RefSeq" id="WP_270096481.1">
    <property type="nucleotide sequence ID" value="NZ_JAQFFK010000003.1"/>
</dbReference>
<dbReference type="EMBL" id="JAVDQI010000001">
    <property type="protein sequence ID" value="MDR6221690.1"/>
    <property type="molecule type" value="Genomic_DNA"/>
</dbReference>
<keyword evidence="2" id="KW-1185">Reference proteome</keyword>
<proteinExistence type="predicted"/>
<sequence>MEKKSIEIFVSGKEQSDAGCGCSCNCESADTMMPTDLSVNFGNGDYEMTFNVKMIEVEKENREDLIARLNTIFENSGEKLTVKDINLDFTLSKLLPLIVESGKIRAAKTFPDENELSEAINSDGRVKVKSGCC</sequence>
<accession>A0AA90Z5W7</accession>
<gene>
    <name evidence="1" type="ORF">J2750_000122</name>
</gene>